<sequence length="357" mass="39655">MRELCTIPAWLVFSTGMCRVQVLNEAHRNGWARCRARGYLGQAHFSRTLGFRRSAVNRSQLCPESLPFSEFREEIAFGYMHENRGGVLGVRDVFNYNLCKALRTVASTLQVYVLSACLLRLLDSGSAEELMESATQTCNSDLTLTQRTSHTEPAAAGRKLTIGILGSSVARGFCASSCLGWSAMLKDALQNQFGYSTVNMSVAGADVETTLQTFDRFVPRCKPDILIISLSLGNEGIFLCPPSQRKRVQMRFENGIRELIAKTVEIGARPVLGGVYPNGDSVPHTYELLKETNRNMINLGLPMLNWLDALDDGNGRWKSNLCADPLHPNTEGHRVMFDCIDLNIFTCKSNPHENNKP</sequence>
<dbReference type="CDD" id="cd00229">
    <property type="entry name" value="SGNH_hydrolase"/>
    <property type="match status" value="1"/>
</dbReference>
<dbReference type="Pfam" id="PF13472">
    <property type="entry name" value="Lipase_GDSL_2"/>
    <property type="match status" value="1"/>
</dbReference>
<organism evidence="3">
    <name type="scientific">Rhodosorus marinus</name>
    <dbReference type="NCBI Taxonomy" id="101924"/>
    <lineage>
        <taxon>Eukaryota</taxon>
        <taxon>Rhodophyta</taxon>
        <taxon>Stylonematophyceae</taxon>
        <taxon>Stylonematales</taxon>
        <taxon>Stylonemataceae</taxon>
        <taxon>Rhodosorus</taxon>
    </lineage>
</organism>
<feature type="domain" description="SGNH hydrolase-type esterase" evidence="1">
    <location>
        <begin position="165"/>
        <end position="335"/>
    </location>
</feature>
<reference evidence="3" key="1">
    <citation type="submission" date="2021-01" db="EMBL/GenBank/DDBJ databases">
        <authorList>
            <person name="Corre E."/>
            <person name="Pelletier E."/>
            <person name="Niang G."/>
            <person name="Scheremetjew M."/>
            <person name="Finn R."/>
            <person name="Kale V."/>
            <person name="Holt S."/>
            <person name="Cochrane G."/>
            <person name="Meng A."/>
            <person name="Brown T."/>
            <person name="Cohen L."/>
        </authorList>
    </citation>
    <scope>NUCLEOTIDE SEQUENCE</scope>
    <source>
        <strain evidence="3">CCMP 769</strain>
    </source>
</reference>
<dbReference type="Gene3D" id="3.40.50.1110">
    <property type="entry name" value="SGNH hydrolase"/>
    <property type="match status" value="1"/>
</dbReference>
<evidence type="ECO:0000313" key="3">
    <source>
        <dbReference type="EMBL" id="CAE0066794.1"/>
    </source>
</evidence>
<evidence type="ECO:0000313" key="2">
    <source>
        <dbReference type="EMBL" id="CAE0066793.1"/>
    </source>
</evidence>
<dbReference type="InterPro" id="IPR036514">
    <property type="entry name" value="SGNH_hydro_sf"/>
</dbReference>
<proteinExistence type="predicted"/>
<evidence type="ECO:0000259" key="1">
    <source>
        <dbReference type="Pfam" id="PF13472"/>
    </source>
</evidence>
<accession>A0A7S3AAG9</accession>
<dbReference type="EMBL" id="HBHW01044846">
    <property type="protein sequence ID" value="CAE0066793.1"/>
    <property type="molecule type" value="Transcribed_RNA"/>
</dbReference>
<protein>
    <recommendedName>
        <fullName evidence="1">SGNH hydrolase-type esterase domain-containing protein</fullName>
    </recommendedName>
</protein>
<name>A0A7S3AAG9_9RHOD</name>
<dbReference type="InterPro" id="IPR051532">
    <property type="entry name" value="Ester_Hydrolysis_Enzymes"/>
</dbReference>
<dbReference type="PANTHER" id="PTHR30383:SF5">
    <property type="entry name" value="SGNH HYDROLASE-TYPE ESTERASE DOMAIN-CONTAINING PROTEIN"/>
    <property type="match status" value="1"/>
</dbReference>
<dbReference type="AlphaFoldDB" id="A0A7S3AAG9"/>
<dbReference type="EMBL" id="HBHW01044847">
    <property type="protein sequence ID" value="CAE0066794.1"/>
    <property type="molecule type" value="Transcribed_RNA"/>
</dbReference>
<dbReference type="SUPFAM" id="SSF52266">
    <property type="entry name" value="SGNH hydrolase"/>
    <property type="match status" value="1"/>
</dbReference>
<gene>
    <name evidence="2" type="ORF">RMAR00112_LOCUS34865</name>
    <name evidence="3" type="ORF">RMAR00112_LOCUS34866</name>
</gene>
<dbReference type="PANTHER" id="PTHR30383">
    <property type="entry name" value="THIOESTERASE 1/PROTEASE 1/LYSOPHOSPHOLIPASE L1"/>
    <property type="match status" value="1"/>
</dbReference>
<dbReference type="GO" id="GO:0004622">
    <property type="term" value="F:phosphatidylcholine lysophospholipase activity"/>
    <property type="evidence" value="ECO:0007669"/>
    <property type="project" value="TreeGrafter"/>
</dbReference>
<dbReference type="InterPro" id="IPR013830">
    <property type="entry name" value="SGNH_hydro"/>
</dbReference>